<dbReference type="Pfam" id="PF13365">
    <property type="entry name" value="Trypsin_2"/>
    <property type="match status" value="1"/>
</dbReference>
<dbReference type="InterPro" id="IPR009003">
    <property type="entry name" value="Peptidase_S1_PA"/>
</dbReference>
<evidence type="ECO:0008006" key="3">
    <source>
        <dbReference type="Google" id="ProtNLM"/>
    </source>
</evidence>
<reference evidence="1 2" key="1">
    <citation type="submission" date="2017-09" db="EMBL/GenBank/DDBJ databases">
        <title>The diverse metabolic capabilities of V. boronicumulans make it an excellent choice for continued studies on novel biodegradation.</title>
        <authorList>
            <person name="Sun S."/>
        </authorList>
    </citation>
    <scope>NUCLEOTIDE SEQUENCE [LARGE SCALE GENOMIC DNA]</scope>
    <source>
        <strain evidence="1 2">J1</strain>
    </source>
</reference>
<gene>
    <name evidence="1" type="ORF">CKY39_21205</name>
</gene>
<evidence type="ECO:0000313" key="2">
    <source>
        <dbReference type="Proteomes" id="UP000217154"/>
    </source>
</evidence>
<accession>A0A250DN91</accession>
<dbReference type="Gene3D" id="2.40.10.120">
    <property type="match status" value="1"/>
</dbReference>
<dbReference type="Proteomes" id="UP000217154">
    <property type="component" value="Chromosome"/>
</dbReference>
<dbReference type="SUPFAM" id="SSF50494">
    <property type="entry name" value="Trypsin-like serine proteases"/>
    <property type="match status" value="1"/>
</dbReference>
<sequence>MRRRRSSRRRSGVCWGSDGAGRRTAVHEIFVTNDSRGRAISSWTESPVTARPMPPLLSLARPRPWASFLLATAFAALAGAVHGAPPEANASGVFLNAAGDVLTARHAVADCRSLFALKDAQVAQARVVAESAELDVAVLRTTLTPYLHATLAADARTPAPGSVGVFTEAYAVLQRMPDRAALLSNAMTVPGVEGLQLLSGVQPGASGSAVLGADGLLLGVVVERVAAAPHASGMVLSRAASAAGVAGGVTRVRAVPAARLRDFLDAHGIAYTHSREPQLGPQQSPAARASTLSVGVLCG</sequence>
<organism evidence="1 2">
    <name type="scientific">Variovorax boronicumulans</name>
    <dbReference type="NCBI Taxonomy" id="436515"/>
    <lineage>
        <taxon>Bacteria</taxon>
        <taxon>Pseudomonadati</taxon>
        <taxon>Pseudomonadota</taxon>
        <taxon>Betaproteobacteria</taxon>
        <taxon>Burkholderiales</taxon>
        <taxon>Comamonadaceae</taxon>
        <taxon>Variovorax</taxon>
    </lineage>
</organism>
<proteinExistence type="predicted"/>
<dbReference type="AlphaFoldDB" id="A0A250DN91"/>
<name>A0A250DN91_9BURK</name>
<dbReference type="EMBL" id="CP023284">
    <property type="protein sequence ID" value="ATA55459.1"/>
    <property type="molecule type" value="Genomic_DNA"/>
</dbReference>
<evidence type="ECO:0000313" key="1">
    <source>
        <dbReference type="EMBL" id="ATA55459.1"/>
    </source>
</evidence>
<dbReference type="KEGG" id="vbo:CKY39_21205"/>
<protein>
    <recommendedName>
        <fullName evidence="3">Serine protease</fullName>
    </recommendedName>
</protein>